<keyword evidence="9 11" id="KW-0472">Membrane</keyword>
<name>A0ABV7HF64_9GAMM</name>
<protein>
    <recommendedName>
        <fullName evidence="3">histidine kinase</fullName>
        <ecNumber evidence="3">2.7.13.3</ecNumber>
    </recommendedName>
</protein>
<dbReference type="SMART" id="SM00387">
    <property type="entry name" value="HATPase_c"/>
    <property type="match status" value="1"/>
</dbReference>
<dbReference type="PANTHER" id="PTHR45339:SF1">
    <property type="entry name" value="HYBRID SIGNAL TRANSDUCTION HISTIDINE KINASE J"/>
    <property type="match status" value="1"/>
</dbReference>
<dbReference type="SMART" id="SM00448">
    <property type="entry name" value="REC"/>
    <property type="match status" value="2"/>
</dbReference>
<comment type="subcellular location">
    <subcellularLocation>
        <location evidence="2">Cell membrane</location>
        <topology evidence="2">Multi-pass membrane protein</topology>
    </subcellularLocation>
</comment>
<dbReference type="SUPFAM" id="SSF55874">
    <property type="entry name" value="ATPase domain of HSP90 chaperone/DNA topoisomerase II/histidine kinase"/>
    <property type="match status" value="1"/>
</dbReference>
<dbReference type="EMBL" id="JBHRSZ010000007">
    <property type="protein sequence ID" value="MFC3152509.1"/>
    <property type="molecule type" value="Genomic_DNA"/>
</dbReference>
<dbReference type="InterPro" id="IPR033479">
    <property type="entry name" value="dCache_1"/>
</dbReference>
<feature type="domain" description="Response regulatory" evidence="13">
    <location>
        <begin position="874"/>
        <end position="997"/>
    </location>
</feature>
<evidence type="ECO:0000256" key="7">
    <source>
        <dbReference type="ARBA" id="ARBA00022989"/>
    </source>
</evidence>
<dbReference type="InterPro" id="IPR001789">
    <property type="entry name" value="Sig_transdc_resp-reg_receiver"/>
</dbReference>
<dbReference type="Pfam" id="PF00072">
    <property type="entry name" value="Response_reg"/>
    <property type="match status" value="2"/>
</dbReference>
<evidence type="ECO:0000259" key="12">
    <source>
        <dbReference type="PROSITE" id="PS50109"/>
    </source>
</evidence>
<dbReference type="InterPro" id="IPR005467">
    <property type="entry name" value="His_kinase_dom"/>
</dbReference>
<feature type="transmembrane region" description="Helical" evidence="11">
    <location>
        <begin position="20"/>
        <end position="41"/>
    </location>
</feature>
<sequence length="1015" mass="112832">MSDEQTRSTPLSNSLASSLAVRIPLTFIVIMLLFVAAFLLVMELRGKPLLINLSNQQVQQTGESMVAQLGRRIKQTESLVLAMAKAGETLPQDDALHRNVIKNIIDHEGTENFIAGGGIWPEPNLYDPDIERRSFFWGRDQSNQLIYYDDYNHPAGSGYHHEEWYVPAKLLKPSEIYWSRSYMDPYSYQSMVTATAPMFRDGRFYGVTTIDLKLEGLSEFLAKESEKFGGYAFALDRNGTFLSHPNEELTKEFGVDEEGNRTEAYLDIDTLIDSSPHFNSLVAGLKKWDELQPLSANAEKQAEQLANDSYQINQEEAHRIIQTLTDPLKSHIHGDTYLSQLNITTDPILDEPVLVNIFHVPDTYWKVITVTPQQRAFAASKKIIDSVLFASFIVLAISLLVGFIIMQRSLVQPLLSMTTQIKHLDLEKLAITKEPAIKNIDQGELGELATQFNAHTKQLVHANSALAHQIDLAKQAADAKSQFLANMSHEIRTPINGVLGMLTLMDHTQLNKQQSHYTSMARSSAESLLTIINDILDFSKIEAGKLDIETIDFDLRSLLNDFAGSIAPLAQRKGLELILDINHISHRMVKGDPGRIRQVLSNLVSNAIKFTNAGEVSIKVKLENAGKLGMIMYGSVSDTGIGIPREKQDQLFKSFSQLDASNTRKYGGTGLGLAISKQLCELMGGGISLISELNQGSQFNFSINLQSSVHDLPSLPSVNLTDTPILLVDDNATNRLVLKGQLESWGAEIVEANNAEEALNCLAQHPLEHFKVAILDMHMPSMNGADLGQKIKEDPRFEHIHLIMMTSMGERGDASYFAELGFSGYFPKPASIQDIYDALSVVLEGGKALETAKPLVTHHHIKSLKRSVHKDDAKILLVEDNLINQQVALGLIERLGYQVDTATNGQEALHYLKTSPPDAPYSIILMDCQMPVMDGYQATETIRSGECREEYKDITIIALTANAMKGDMEYCIEVGMNDYMSKPIDPVTLKEKLDHWLHGKAPAEDSTDAQETGNR</sequence>
<evidence type="ECO:0000256" key="11">
    <source>
        <dbReference type="SAM" id="Phobius"/>
    </source>
</evidence>
<comment type="caution">
    <text evidence="14">The sequence shown here is derived from an EMBL/GenBank/DDBJ whole genome shotgun (WGS) entry which is preliminary data.</text>
</comment>
<evidence type="ECO:0000256" key="1">
    <source>
        <dbReference type="ARBA" id="ARBA00000085"/>
    </source>
</evidence>
<dbReference type="Gene3D" id="3.40.50.2300">
    <property type="match status" value="2"/>
</dbReference>
<feature type="domain" description="Histidine kinase" evidence="12">
    <location>
        <begin position="486"/>
        <end position="707"/>
    </location>
</feature>
<comment type="catalytic activity">
    <reaction evidence="1">
        <text>ATP + protein L-histidine = ADP + protein N-phospho-L-histidine.</text>
        <dbReference type="EC" id="2.7.13.3"/>
    </reaction>
</comment>
<dbReference type="InterPro" id="IPR004358">
    <property type="entry name" value="Sig_transdc_His_kin-like_C"/>
</dbReference>
<evidence type="ECO:0000256" key="6">
    <source>
        <dbReference type="ARBA" id="ARBA00022692"/>
    </source>
</evidence>
<dbReference type="SUPFAM" id="SSF47384">
    <property type="entry name" value="Homodimeric domain of signal transducing histidine kinase"/>
    <property type="match status" value="1"/>
</dbReference>
<dbReference type="CDD" id="cd16922">
    <property type="entry name" value="HATPase_EvgS-ArcB-TorS-like"/>
    <property type="match status" value="1"/>
</dbReference>
<dbReference type="Pfam" id="PF00512">
    <property type="entry name" value="HisKA"/>
    <property type="match status" value="1"/>
</dbReference>
<dbReference type="Gene3D" id="1.10.287.130">
    <property type="match status" value="1"/>
</dbReference>
<evidence type="ECO:0000256" key="3">
    <source>
        <dbReference type="ARBA" id="ARBA00012438"/>
    </source>
</evidence>
<dbReference type="CDD" id="cd00082">
    <property type="entry name" value="HisKA"/>
    <property type="match status" value="1"/>
</dbReference>
<evidence type="ECO:0000256" key="9">
    <source>
        <dbReference type="ARBA" id="ARBA00023136"/>
    </source>
</evidence>
<dbReference type="CDD" id="cd17546">
    <property type="entry name" value="REC_hyHK_CKI1_RcsC-like"/>
    <property type="match status" value="2"/>
</dbReference>
<keyword evidence="4" id="KW-1003">Cell membrane</keyword>
<dbReference type="Pfam" id="PF02518">
    <property type="entry name" value="HATPase_c"/>
    <property type="match status" value="1"/>
</dbReference>
<dbReference type="InterPro" id="IPR003594">
    <property type="entry name" value="HATPase_dom"/>
</dbReference>
<gene>
    <name evidence="14" type="ORF">ACFOEK_15850</name>
</gene>
<accession>A0ABV7HF64</accession>
<dbReference type="SUPFAM" id="SSF52172">
    <property type="entry name" value="CheY-like"/>
    <property type="match status" value="2"/>
</dbReference>
<evidence type="ECO:0000256" key="5">
    <source>
        <dbReference type="ARBA" id="ARBA00022553"/>
    </source>
</evidence>
<dbReference type="Pfam" id="PF02743">
    <property type="entry name" value="dCache_1"/>
    <property type="match status" value="1"/>
</dbReference>
<keyword evidence="5 10" id="KW-0597">Phosphoprotein</keyword>
<evidence type="ECO:0000256" key="4">
    <source>
        <dbReference type="ARBA" id="ARBA00022475"/>
    </source>
</evidence>
<dbReference type="InterPro" id="IPR011006">
    <property type="entry name" value="CheY-like_superfamily"/>
</dbReference>
<dbReference type="InterPro" id="IPR036890">
    <property type="entry name" value="HATPase_C_sf"/>
</dbReference>
<evidence type="ECO:0000256" key="10">
    <source>
        <dbReference type="PROSITE-ProRule" id="PRU00169"/>
    </source>
</evidence>
<dbReference type="PROSITE" id="PS50109">
    <property type="entry name" value="HIS_KIN"/>
    <property type="match status" value="1"/>
</dbReference>
<dbReference type="Gene3D" id="6.10.340.10">
    <property type="match status" value="1"/>
</dbReference>
<feature type="domain" description="Response regulatory" evidence="13">
    <location>
        <begin position="724"/>
        <end position="843"/>
    </location>
</feature>
<feature type="modified residue" description="4-aspartylphosphate" evidence="10">
    <location>
        <position position="776"/>
    </location>
</feature>
<evidence type="ECO:0000256" key="8">
    <source>
        <dbReference type="ARBA" id="ARBA00023012"/>
    </source>
</evidence>
<feature type="transmembrane region" description="Helical" evidence="11">
    <location>
        <begin position="383"/>
        <end position="406"/>
    </location>
</feature>
<evidence type="ECO:0000313" key="14">
    <source>
        <dbReference type="EMBL" id="MFC3152509.1"/>
    </source>
</evidence>
<dbReference type="PROSITE" id="PS50110">
    <property type="entry name" value="RESPONSE_REGULATORY"/>
    <property type="match status" value="2"/>
</dbReference>
<keyword evidence="8" id="KW-0902">Two-component regulatory system</keyword>
<dbReference type="RefSeq" id="WP_386722439.1">
    <property type="nucleotide sequence ID" value="NZ_JBHRSZ010000007.1"/>
</dbReference>
<evidence type="ECO:0000256" key="2">
    <source>
        <dbReference type="ARBA" id="ARBA00004651"/>
    </source>
</evidence>
<dbReference type="PRINTS" id="PR00344">
    <property type="entry name" value="BCTRLSENSOR"/>
</dbReference>
<dbReference type="Proteomes" id="UP001595476">
    <property type="component" value="Unassembled WGS sequence"/>
</dbReference>
<dbReference type="Gene3D" id="3.30.565.10">
    <property type="entry name" value="Histidine kinase-like ATPase, C-terminal domain"/>
    <property type="match status" value="1"/>
</dbReference>
<keyword evidence="7 11" id="KW-1133">Transmembrane helix</keyword>
<organism evidence="14 15">
    <name type="scientific">Litoribrevibacter euphylliae</name>
    <dbReference type="NCBI Taxonomy" id="1834034"/>
    <lineage>
        <taxon>Bacteria</taxon>
        <taxon>Pseudomonadati</taxon>
        <taxon>Pseudomonadota</taxon>
        <taxon>Gammaproteobacteria</taxon>
        <taxon>Oceanospirillales</taxon>
        <taxon>Oceanospirillaceae</taxon>
        <taxon>Litoribrevibacter</taxon>
    </lineage>
</organism>
<dbReference type="EC" id="2.7.13.3" evidence="3"/>
<feature type="modified residue" description="4-aspartylphosphate" evidence="10">
    <location>
        <position position="927"/>
    </location>
</feature>
<evidence type="ECO:0000313" key="15">
    <source>
        <dbReference type="Proteomes" id="UP001595476"/>
    </source>
</evidence>
<dbReference type="CDD" id="cd12913">
    <property type="entry name" value="PDC1_MCP_like"/>
    <property type="match status" value="1"/>
</dbReference>
<dbReference type="InterPro" id="IPR036097">
    <property type="entry name" value="HisK_dim/P_sf"/>
</dbReference>
<dbReference type="SMART" id="SM00388">
    <property type="entry name" value="HisKA"/>
    <property type="match status" value="1"/>
</dbReference>
<keyword evidence="15" id="KW-1185">Reference proteome</keyword>
<reference evidence="15" key="1">
    <citation type="journal article" date="2019" name="Int. J. Syst. Evol. Microbiol.">
        <title>The Global Catalogue of Microorganisms (GCM) 10K type strain sequencing project: providing services to taxonomists for standard genome sequencing and annotation.</title>
        <authorList>
            <consortium name="The Broad Institute Genomics Platform"/>
            <consortium name="The Broad Institute Genome Sequencing Center for Infectious Disease"/>
            <person name="Wu L."/>
            <person name="Ma J."/>
        </authorList>
    </citation>
    <scope>NUCLEOTIDE SEQUENCE [LARGE SCALE GENOMIC DNA]</scope>
    <source>
        <strain evidence="15">KCTC 52438</strain>
    </source>
</reference>
<dbReference type="PANTHER" id="PTHR45339">
    <property type="entry name" value="HYBRID SIGNAL TRANSDUCTION HISTIDINE KINASE J"/>
    <property type="match status" value="1"/>
</dbReference>
<dbReference type="Gene3D" id="3.30.450.20">
    <property type="entry name" value="PAS domain"/>
    <property type="match status" value="1"/>
</dbReference>
<dbReference type="InterPro" id="IPR003661">
    <property type="entry name" value="HisK_dim/P_dom"/>
</dbReference>
<evidence type="ECO:0000259" key="13">
    <source>
        <dbReference type="PROSITE" id="PS50110"/>
    </source>
</evidence>
<keyword evidence="6 11" id="KW-0812">Transmembrane</keyword>
<proteinExistence type="predicted"/>